<name>A0A150M6K8_9BACI</name>
<accession>A0A150M6K8</accession>
<evidence type="ECO:0000313" key="2">
    <source>
        <dbReference type="Proteomes" id="UP000075683"/>
    </source>
</evidence>
<comment type="caution">
    <text evidence="1">The sequence shown here is derived from an EMBL/GenBank/DDBJ whole genome shotgun (WGS) entry which is preliminary data.</text>
</comment>
<dbReference type="AlphaFoldDB" id="A0A150M6K8"/>
<dbReference type="EMBL" id="LQYT01000036">
    <property type="protein sequence ID" value="KYD20158.1"/>
    <property type="molecule type" value="Genomic_DNA"/>
</dbReference>
<protein>
    <submittedName>
        <fullName evidence="1">Uncharacterized protein</fullName>
    </submittedName>
</protein>
<gene>
    <name evidence="1" type="ORF">B4135_1933</name>
</gene>
<dbReference type="STRING" id="301148.B4135_1933"/>
<reference evidence="1 2" key="1">
    <citation type="submission" date="2016-01" db="EMBL/GenBank/DDBJ databases">
        <title>Draft Genome Sequences of Seven Thermophilic Sporeformers Isolated from Foods.</title>
        <authorList>
            <person name="Berendsen E.M."/>
            <person name="Wells-Bennik M.H."/>
            <person name="Krawcyk A.O."/>
            <person name="De Jong A."/>
            <person name="Holsappel S."/>
            <person name="Eijlander R.T."/>
            <person name="Kuipers O.P."/>
        </authorList>
    </citation>
    <scope>NUCLEOTIDE SEQUENCE [LARGE SCALE GENOMIC DNA]</scope>
    <source>
        <strain evidence="1 2">B4135</strain>
    </source>
</reference>
<dbReference type="Proteomes" id="UP000075683">
    <property type="component" value="Unassembled WGS sequence"/>
</dbReference>
<proteinExistence type="predicted"/>
<sequence>MRTAFSFFCQYFPFPKELFLPISAYPPFSFHLRRFAADFSNCSLPWRESF</sequence>
<organism evidence="1 2">
    <name type="scientific">Caldibacillus debilis</name>
    <dbReference type="NCBI Taxonomy" id="301148"/>
    <lineage>
        <taxon>Bacteria</taxon>
        <taxon>Bacillati</taxon>
        <taxon>Bacillota</taxon>
        <taxon>Bacilli</taxon>
        <taxon>Bacillales</taxon>
        <taxon>Bacillaceae</taxon>
        <taxon>Caldibacillus</taxon>
    </lineage>
</organism>
<evidence type="ECO:0000313" key="1">
    <source>
        <dbReference type="EMBL" id="KYD20158.1"/>
    </source>
</evidence>